<feature type="domain" description="DUF1731" evidence="3">
    <location>
        <begin position="252"/>
        <end position="296"/>
    </location>
</feature>
<name>A0ABV7YWJ6_9BACT</name>
<dbReference type="PANTHER" id="PTHR11092:SF0">
    <property type="entry name" value="EPIMERASE FAMILY PROTEIN SDR39U1"/>
    <property type="match status" value="1"/>
</dbReference>
<dbReference type="Pfam" id="PF01370">
    <property type="entry name" value="Epimerase"/>
    <property type="match status" value="1"/>
</dbReference>
<dbReference type="SUPFAM" id="SSF51735">
    <property type="entry name" value="NAD(P)-binding Rossmann-fold domains"/>
    <property type="match status" value="1"/>
</dbReference>
<evidence type="ECO:0000256" key="1">
    <source>
        <dbReference type="ARBA" id="ARBA00009353"/>
    </source>
</evidence>
<dbReference type="NCBIfam" id="TIGR01777">
    <property type="entry name" value="yfcH"/>
    <property type="match status" value="1"/>
</dbReference>
<comment type="caution">
    <text evidence="4">The sequence shown here is derived from an EMBL/GenBank/DDBJ whole genome shotgun (WGS) entry which is preliminary data.</text>
</comment>
<sequence>MKILITGGTGLIGTLLSEKLINSGHSVRILSRSKQDIPNIEVFEWNTSKNYIEKGALEGIDAIVHLAGAGIADKRWTDARKREIIDSRVESLKCIIANLPKNHNIKTVVGGSAIGYYGGNTGENLMDENSAAGKDFLAKCTILWEKEEEKLAEVLEARLVKIRTGVVFSTRDGAFPKLIAPVKLNLGAALGSGKQWISWIHEDDLVAMFEKAITNNNIEGVYNGVAPEPVRNDVLNQMAAKILNKAYFLPKVPGFVLKLALGEMSVVVLGSSKVENKRKILDRFKYPTLPMALENLLK</sequence>
<dbReference type="PANTHER" id="PTHR11092">
    <property type="entry name" value="SUGAR NUCLEOTIDE EPIMERASE RELATED"/>
    <property type="match status" value="1"/>
</dbReference>
<dbReference type="EMBL" id="JBHRYQ010000001">
    <property type="protein sequence ID" value="MFC3810685.1"/>
    <property type="molecule type" value="Genomic_DNA"/>
</dbReference>
<accession>A0ABV7YWJ6</accession>
<dbReference type="Gene3D" id="3.40.50.720">
    <property type="entry name" value="NAD(P)-binding Rossmann-like Domain"/>
    <property type="match status" value="1"/>
</dbReference>
<dbReference type="InterPro" id="IPR013549">
    <property type="entry name" value="DUF1731"/>
</dbReference>
<reference evidence="5" key="1">
    <citation type="journal article" date="2019" name="Int. J. Syst. Evol. Microbiol.">
        <title>The Global Catalogue of Microorganisms (GCM) 10K type strain sequencing project: providing services to taxonomists for standard genome sequencing and annotation.</title>
        <authorList>
            <consortium name="The Broad Institute Genomics Platform"/>
            <consortium name="The Broad Institute Genome Sequencing Center for Infectious Disease"/>
            <person name="Wu L."/>
            <person name="Ma J."/>
        </authorList>
    </citation>
    <scope>NUCLEOTIDE SEQUENCE [LARGE SCALE GENOMIC DNA]</scope>
    <source>
        <strain evidence="5">CECT 7956</strain>
    </source>
</reference>
<dbReference type="InterPro" id="IPR010099">
    <property type="entry name" value="SDR39U1"/>
</dbReference>
<comment type="similarity">
    <text evidence="1">Belongs to the NAD(P)-dependent epimerase/dehydratase family. SDR39U1 subfamily.</text>
</comment>
<gene>
    <name evidence="4" type="ORF">ACFOOI_08470</name>
</gene>
<feature type="domain" description="NAD-dependent epimerase/dehydratase" evidence="2">
    <location>
        <begin position="3"/>
        <end position="223"/>
    </location>
</feature>
<evidence type="ECO:0000259" key="2">
    <source>
        <dbReference type="Pfam" id="PF01370"/>
    </source>
</evidence>
<dbReference type="InterPro" id="IPR036291">
    <property type="entry name" value="NAD(P)-bd_dom_sf"/>
</dbReference>
<dbReference type="InterPro" id="IPR001509">
    <property type="entry name" value="Epimerase_deHydtase"/>
</dbReference>
<dbReference type="RefSeq" id="WP_379837011.1">
    <property type="nucleotide sequence ID" value="NZ_JBHRYQ010000001.1"/>
</dbReference>
<evidence type="ECO:0000259" key="3">
    <source>
        <dbReference type="Pfam" id="PF08338"/>
    </source>
</evidence>
<protein>
    <submittedName>
        <fullName evidence="4">TIGR01777 family oxidoreductase</fullName>
    </submittedName>
</protein>
<dbReference type="Pfam" id="PF08338">
    <property type="entry name" value="DUF1731"/>
    <property type="match status" value="1"/>
</dbReference>
<keyword evidence="5" id="KW-1185">Reference proteome</keyword>
<evidence type="ECO:0000313" key="4">
    <source>
        <dbReference type="EMBL" id="MFC3810685.1"/>
    </source>
</evidence>
<proteinExistence type="inferred from homology"/>
<dbReference type="Proteomes" id="UP001595616">
    <property type="component" value="Unassembled WGS sequence"/>
</dbReference>
<organism evidence="4 5">
    <name type="scientific">Lacihabitans lacunae</name>
    <dbReference type="NCBI Taxonomy" id="1028214"/>
    <lineage>
        <taxon>Bacteria</taxon>
        <taxon>Pseudomonadati</taxon>
        <taxon>Bacteroidota</taxon>
        <taxon>Cytophagia</taxon>
        <taxon>Cytophagales</taxon>
        <taxon>Leadbetterellaceae</taxon>
        <taxon>Lacihabitans</taxon>
    </lineage>
</organism>
<evidence type="ECO:0000313" key="5">
    <source>
        <dbReference type="Proteomes" id="UP001595616"/>
    </source>
</evidence>